<sequence>MKKENPVDGYNAFSEITLPLQSDLRRYCLAKAGSAWDADDLFQETLVKAYRWHVRFPERELTKPFFFGLRPTLGWIFAASANCSHLPDNLMRKGSADMKNGPAGTFGRLLNCCRTGWSQSRSCSFC</sequence>
<name>A0A3M8DHJ3_9BACL</name>
<dbReference type="InterPro" id="IPR013325">
    <property type="entry name" value="RNA_pol_sigma_r2"/>
</dbReference>
<dbReference type="Pfam" id="PF04542">
    <property type="entry name" value="Sigma70_r2"/>
    <property type="match status" value="1"/>
</dbReference>
<dbReference type="SUPFAM" id="SSF88946">
    <property type="entry name" value="Sigma2 domain of RNA polymerase sigma factors"/>
    <property type="match status" value="1"/>
</dbReference>
<evidence type="ECO:0000313" key="3">
    <source>
        <dbReference type="Proteomes" id="UP000269573"/>
    </source>
</evidence>
<protein>
    <recommendedName>
        <fullName evidence="1">RNA polymerase sigma-70 region 2 domain-containing protein</fullName>
    </recommendedName>
</protein>
<dbReference type="Proteomes" id="UP000269573">
    <property type="component" value="Unassembled WGS sequence"/>
</dbReference>
<dbReference type="EMBL" id="RHHU01000004">
    <property type="protein sequence ID" value="RNB87572.1"/>
    <property type="molecule type" value="Genomic_DNA"/>
</dbReference>
<feature type="domain" description="RNA polymerase sigma-70 region 2" evidence="1">
    <location>
        <begin position="21"/>
        <end position="57"/>
    </location>
</feature>
<comment type="caution">
    <text evidence="2">The sequence shown here is derived from an EMBL/GenBank/DDBJ whole genome shotgun (WGS) entry which is preliminary data.</text>
</comment>
<dbReference type="GO" id="GO:0003700">
    <property type="term" value="F:DNA-binding transcription factor activity"/>
    <property type="evidence" value="ECO:0007669"/>
    <property type="project" value="InterPro"/>
</dbReference>
<gene>
    <name evidence="2" type="ORF">EDM59_09745</name>
</gene>
<dbReference type="GO" id="GO:0006352">
    <property type="term" value="P:DNA-templated transcription initiation"/>
    <property type="evidence" value="ECO:0007669"/>
    <property type="project" value="InterPro"/>
</dbReference>
<dbReference type="RefSeq" id="WP_122923452.1">
    <property type="nucleotide sequence ID" value="NZ_RHHU01000004.1"/>
</dbReference>
<evidence type="ECO:0000313" key="2">
    <source>
        <dbReference type="EMBL" id="RNB87572.1"/>
    </source>
</evidence>
<accession>A0A3M8DHJ3</accession>
<dbReference type="Gene3D" id="1.10.1740.10">
    <property type="match status" value="1"/>
</dbReference>
<reference evidence="2 3" key="1">
    <citation type="submission" date="2018-10" db="EMBL/GenBank/DDBJ databases">
        <title>Phylogenomics of Brevibacillus.</title>
        <authorList>
            <person name="Dunlap C."/>
        </authorList>
    </citation>
    <scope>NUCLEOTIDE SEQUENCE [LARGE SCALE GENOMIC DNA]</scope>
    <source>
        <strain evidence="2 3">JCM 15774</strain>
    </source>
</reference>
<evidence type="ECO:0000259" key="1">
    <source>
        <dbReference type="Pfam" id="PF04542"/>
    </source>
</evidence>
<dbReference type="AlphaFoldDB" id="A0A3M8DHJ3"/>
<proteinExistence type="predicted"/>
<dbReference type="InterPro" id="IPR007627">
    <property type="entry name" value="RNA_pol_sigma70_r2"/>
</dbReference>
<organism evidence="2 3">
    <name type="scientific">Brevibacillus nitrificans</name>
    <dbReference type="NCBI Taxonomy" id="651560"/>
    <lineage>
        <taxon>Bacteria</taxon>
        <taxon>Bacillati</taxon>
        <taxon>Bacillota</taxon>
        <taxon>Bacilli</taxon>
        <taxon>Bacillales</taxon>
        <taxon>Paenibacillaceae</taxon>
        <taxon>Brevibacillus</taxon>
    </lineage>
</organism>
<keyword evidence="3" id="KW-1185">Reference proteome</keyword>